<evidence type="ECO:0000256" key="5">
    <source>
        <dbReference type="ARBA" id="ARBA00022832"/>
    </source>
</evidence>
<dbReference type="UniPathway" id="UPA00659"/>
<keyword evidence="16" id="KW-1185">Reference proteome</keyword>
<keyword evidence="11" id="KW-0511">Multifunctional enzyme</keyword>
<dbReference type="InterPro" id="IPR029045">
    <property type="entry name" value="ClpP/crotonase-like_dom_sf"/>
</dbReference>
<comment type="similarity">
    <text evidence="3">In the N-terminal section; belongs to the enoyl-CoA hydratase/isomerase family.</text>
</comment>
<gene>
    <name evidence="15" type="ORF">SAMN05216233_10462</name>
</gene>
<evidence type="ECO:0000313" key="15">
    <source>
        <dbReference type="EMBL" id="SCY11289.1"/>
    </source>
</evidence>
<dbReference type="Gene3D" id="3.90.226.10">
    <property type="entry name" value="2-enoyl-CoA Hydratase, Chain A, domain 1"/>
    <property type="match status" value="1"/>
</dbReference>
<keyword evidence="9" id="KW-0443">Lipid metabolism</keyword>
<dbReference type="InterPro" id="IPR036291">
    <property type="entry name" value="NAD(P)-bd_dom_sf"/>
</dbReference>
<evidence type="ECO:0000256" key="10">
    <source>
        <dbReference type="ARBA" id="ARBA00023239"/>
    </source>
</evidence>
<feature type="domain" description="3-hydroxyacyl-CoA dehydrogenase C-terminal" evidence="13">
    <location>
        <begin position="495"/>
        <end position="588"/>
    </location>
</feature>
<evidence type="ECO:0000256" key="2">
    <source>
        <dbReference type="ARBA" id="ARBA00007005"/>
    </source>
</evidence>
<keyword evidence="6" id="KW-0442">Lipid degradation</keyword>
<dbReference type="SUPFAM" id="SSF48179">
    <property type="entry name" value="6-phosphogluconate dehydrogenase C-terminal domain-like"/>
    <property type="match status" value="2"/>
</dbReference>
<evidence type="ECO:0000313" key="16">
    <source>
        <dbReference type="Proteomes" id="UP000198870"/>
    </source>
</evidence>
<dbReference type="Pfam" id="PF00378">
    <property type="entry name" value="ECH_1"/>
    <property type="match status" value="1"/>
</dbReference>
<dbReference type="GO" id="GO:0070403">
    <property type="term" value="F:NAD+ binding"/>
    <property type="evidence" value="ECO:0007669"/>
    <property type="project" value="InterPro"/>
</dbReference>
<name>A0A1G5D8X2_9BACT</name>
<evidence type="ECO:0000256" key="4">
    <source>
        <dbReference type="ARBA" id="ARBA00012076"/>
    </source>
</evidence>
<dbReference type="EMBL" id="FMUX01000004">
    <property type="protein sequence ID" value="SCY11289.1"/>
    <property type="molecule type" value="Genomic_DNA"/>
</dbReference>
<dbReference type="CDD" id="cd06558">
    <property type="entry name" value="crotonase-like"/>
    <property type="match status" value="1"/>
</dbReference>
<dbReference type="GO" id="GO:0004300">
    <property type="term" value="F:enoyl-CoA hydratase activity"/>
    <property type="evidence" value="ECO:0007669"/>
    <property type="project" value="UniProtKB-EC"/>
</dbReference>
<protein>
    <recommendedName>
        <fullName evidence="4">enoyl-CoA hydratase</fullName>
        <ecNumber evidence="4">4.2.1.17</ecNumber>
    </recommendedName>
</protein>
<evidence type="ECO:0000256" key="11">
    <source>
        <dbReference type="ARBA" id="ARBA00023268"/>
    </source>
</evidence>
<comment type="catalytic activity">
    <reaction evidence="12">
        <text>a (3S)-3-hydroxyacyl-CoA + NAD(+) = a 3-oxoacyl-CoA + NADH + H(+)</text>
        <dbReference type="Rhea" id="RHEA:22432"/>
        <dbReference type="ChEBI" id="CHEBI:15378"/>
        <dbReference type="ChEBI" id="CHEBI:57318"/>
        <dbReference type="ChEBI" id="CHEBI:57540"/>
        <dbReference type="ChEBI" id="CHEBI:57945"/>
        <dbReference type="ChEBI" id="CHEBI:90726"/>
        <dbReference type="EC" id="1.1.1.35"/>
    </reaction>
</comment>
<dbReference type="InterPro" id="IPR008927">
    <property type="entry name" value="6-PGluconate_DH-like_C_sf"/>
</dbReference>
<evidence type="ECO:0000256" key="6">
    <source>
        <dbReference type="ARBA" id="ARBA00022963"/>
    </source>
</evidence>
<evidence type="ECO:0000256" key="3">
    <source>
        <dbReference type="ARBA" id="ARBA00008750"/>
    </source>
</evidence>
<sequence length="709" mass="76768">MRHLRLEKRPEEVAVLTIDCPGRSVNTFSSAFFDEVEALMDTLEEDSGLKGAVIMSAKESSFVAGADLVELGRMGDESEITAFLTRGNALLNRLSGWSKPVVCAIHGDCLGGGLELALAADYRVASDDAVTRFALPEVRLGLVPAAGGTHRLPRLIGLPEALPLMLTGREVRVREAKKLGLVDAVVSRYSLQHAAVQVALKLADGTMPRSGKRRRPLHYRLLDKAALGRSLLLSRAEKQVRKQTRGHYPAPMAILESVRHGYDHGIAEGIRQDIFRFGRVALTPGSRSLATLFFAMNSRKAHAGRARAVPVKKLGILGSGLMGSGIAEVSAELTETLLLKDLTLEAAAKGVREVMKGLEAQSRTGAITAFERDAFCARVLPCTDYKAFKNSDLVVEAAFEDLALKRTLLREVEEATCDRAIFASNTSSIPISAIAEGCRRPENVIGMHYFSPVRRMPLLEIITTDQTADWVTATALDFGIRQKKTCIVVKDGPAFYTTRILSVMLNEVMLLLEEGVSPHILDDAMTRFGYPVGPVALVDAVGIDVGMHVAGVMKAPCAARNIRMSTLLGRLHTRGCLGRKSGKGFYDYTKGRRGGQRRVNSVLSHLVVARPSSRVDREELQNRMGLMLVNEAILCLEEGIIASPEDGDVGAVLGLGFPPFLGGPFRYADAMGAPALLERMASLEIRHGERFSPAGLLRDMAASGGSFYA</sequence>
<dbReference type="InterPro" id="IPR006108">
    <property type="entry name" value="3HC_DH_C"/>
</dbReference>
<dbReference type="Pfam" id="PF00725">
    <property type="entry name" value="3HCDH"/>
    <property type="match status" value="2"/>
</dbReference>
<dbReference type="OrthoDB" id="9771883at2"/>
<keyword evidence="5" id="KW-0276">Fatty acid metabolism</keyword>
<organism evidence="15 16">
    <name type="scientific">Desulfoluna spongiiphila</name>
    <dbReference type="NCBI Taxonomy" id="419481"/>
    <lineage>
        <taxon>Bacteria</taxon>
        <taxon>Pseudomonadati</taxon>
        <taxon>Thermodesulfobacteriota</taxon>
        <taxon>Desulfobacteria</taxon>
        <taxon>Desulfobacterales</taxon>
        <taxon>Desulfolunaceae</taxon>
        <taxon>Desulfoluna</taxon>
    </lineage>
</organism>
<dbReference type="RefSeq" id="WP_092209752.1">
    <property type="nucleotide sequence ID" value="NZ_FMUX01000004.1"/>
</dbReference>
<dbReference type="GO" id="GO:0006635">
    <property type="term" value="P:fatty acid beta-oxidation"/>
    <property type="evidence" value="ECO:0007669"/>
    <property type="project" value="UniProtKB-UniPathway"/>
</dbReference>
<keyword evidence="10" id="KW-0456">Lyase</keyword>
<evidence type="ECO:0000259" key="14">
    <source>
        <dbReference type="Pfam" id="PF02737"/>
    </source>
</evidence>
<dbReference type="FunFam" id="3.90.226.10:FF:000011">
    <property type="entry name" value="Fatty acid oxidation complex subunit alpha"/>
    <property type="match status" value="1"/>
</dbReference>
<keyword evidence="7" id="KW-0560">Oxidoreductase</keyword>
<dbReference type="Proteomes" id="UP000198870">
    <property type="component" value="Unassembled WGS sequence"/>
</dbReference>
<dbReference type="SUPFAM" id="SSF52096">
    <property type="entry name" value="ClpP/crotonase"/>
    <property type="match status" value="1"/>
</dbReference>
<evidence type="ECO:0000256" key="1">
    <source>
        <dbReference type="ARBA" id="ARBA00005005"/>
    </source>
</evidence>
<keyword evidence="8" id="KW-0520">NAD</keyword>
<dbReference type="SUPFAM" id="SSF51735">
    <property type="entry name" value="NAD(P)-binding Rossmann-fold domains"/>
    <property type="match status" value="1"/>
</dbReference>
<evidence type="ECO:0000256" key="7">
    <source>
        <dbReference type="ARBA" id="ARBA00023002"/>
    </source>
</evidence>
<evidence type="ECO:0000259" key="13">
    <source>
        <dbReference type="Pfam" id="PF00725"/>
    </source>
</evidence>
<dbReference type="Gene3D" id="1.10.1040.50">
    <property type="match status" value="1"/>
</dbReference>
<dbReference type="InterPro" id="IPR006176">
    <property type="entry name" value="3-OHacyl-CoA_DH_NAD-bd"/>
</dbReference>
<feature type="domain" description="3-hydroxyacyl-CoA dehydrogenase C-terminal" evidence="13">
    <location>
        <begin position="622"/>
        <end position="704"/>
    </location>
</feature>
<comment type="pathway">
    <text evidence="1">Lipid metabolism; fatty acid beta-oxidation.</text>
</comment>
<dbReference type="Gene3D" id="3.40.50.720">
    <property type="entry name" value="NAD(P)-binding Rossmann-like Domain"/>
    <property type="match status" value="1"/>
</dbReference>
<dbReference type="PANTHER" id="PTHR43612:SF3">
    <property type="entry name" value="TRIFUNCTIONAL ENZYME SUBUNIT ALPHA, MITOCHONDRIAL"/>
    <property type="match status" value="1"/>
</dbReference>
<dbReference type="InterPro" id="IPR001753">
    <property type="entry name" value="Enoyl-CoA_hydra/iso"/>
</dbReference>
<feature type="domain" description="3-hydroxyacyl-CoA dehydrogenase NAD binding" evidence="14">
    <location>
        <begin position="313"/>
        <end position="491"/>
    </location>
</feature>
<evidence type="ECO:0000256" key="9">
    <source>
        <dbReference type="ARBA" id="ARBA00023098"/>
    </source>
</evidence>
<dbReference type="AlphaFoldDB" id="A0A1G5D8X2"/>
<dbReference type="STRING" id="419481.SAMN05216233_10462"/>
<dbReference type="PANTHER" id="PTHR43612">
    <property type="entry name" value="TRIFUNCTIONAL ENZYME SUBUNIT ALPHA"/>
    <property type="match status" value="1"/>
</dbReference>
<reference evidence="15 16" key="1">
    <citation type="submission" date="2016-10" db="EMBL/GenBank/DDBJ databases">
        <authorList>
            <person name="de Groot N.N."/>
        </authorList>
    </citation>
    <scope>NUCLEOTIDE SEQUENCE [LARGE SCALE GENOMIC DNA]</scope>
    <source>
        <strain evidence="15 16">AA1</strain>
    </source>
</reference>
<comment type="similarity">
    <text evidence="2">In the central section; belongs to the 3-hydroxyacyl-CoA dehydrogenase family.</text>
</comment>
<accession>A0A1G5D8X2</accession>
<dbReference type="GO" id="GO:0016509">
    <property type="term" value="F:long-chain (3S)-3-hydroxyacyl-CoA dehydrogenase (NAD+) activity"/>
    <property type="evidence" value="ECO:0007669"/>
    <property type="project" value="TreeGrafter"/>
</dbReference>
<dbReference type="FunFam" id="3.40.50.720:FF:000009">
    <property type="entry name" value="Fatty oxidation complex, alpha subunit"/>
    <property type="match status" value="1"/>
</dbReference>
<dbReference type="Pfam" id="PF02737">
    <property type="entry name" value="3HCDH_N"/>
    <property type="match status" value="1"/>
</dbReference>
<evidence type="ECO:0000256" key="8">
    <source>
        <dbReference type="ARBA" id="ARBA00023027"/>
    </source>
</evidence>
<evidence type="ECO:0000256" key="12">
    <source>
        <dbReference type="ARBA" id="ARBA00049556"/>
    </source>
</evidence>
<dbReference type="EC" id="4.2.1.17" evidence="4"/>
<proteinExistence type="inferred from homology"/>
<dbReference type="InterPro" id="IPR050136">
    <property type="entry name" value="FA_oxidation_alpha_subunit"/>
</dbReference>